<comment type="caution">
    <text evidence="2">The sequence shown here is derived from an EMBL/GenBank/DDBJ whole genome shotgun (WGS) entry which is preliminary data.</text>
</comment>
<evidence type="ECO:0000313" key="3">
    <source>
        <dbReference type="Proteomes" id="UP001196413"/>
    </source>
</evidence>
<keyword evidence="3" id="KW-1185">Reference proteome</keyword>
<dbReference type="Proteomes" id="UP001196413">
    <property type="component" value="Unassembled WGS sequence"/>
</dbReference>
<accession>A0AAD5QVY3</accession>
<evidence type="ECO:0000256" key="1">
    <source>
        <dbReference type="SAM" id="MobiDB-lite"/>
    </source>
</evidence>
<organism evidence="2 3">
    <name type="scientific">Parelaphostrongylus tenuis</name>
    <name type="common">Meningeal worm</name>
    <dbReference type="NCBI Taxonomy" id="148309"/>
    <lineage>
        <taxon>Eukaryota</taxon>
        <taxon>Metazoa</taxon>
        <taxon>Ecdysozoa</taxon>
        <taxon>Nematoda</taxon>
        <taxon>Chromadorea</taxon>
        <taxon>Rhabditida</taxon>
        <taxon>Rhabditina</taxon>
        <taxon>Rhabditomorpha</taxon>
        <taxon>Strongyloidea</taxon>
        <taxon>Metastrongylidae</taxon>
        <taxon>Parelaphostrongylus</taxon>
    </lineage>
</organism>
<dbReference type="AlphaFoldDB" id="A0AAD5QVY3"/>
<evidence type="ECO:0000313" key="2">
    <source>
        <dbReference type="EMBL" id="KAJ1361751.1"/>
    </source>
</evidence>
<sequence>MLERNHLHGRQSRVNETNRRCAEVRTVREDRPSKYPIPLSLHSVMAERLSMKTCLVKNKRSAKSDVADIWLKFEQLYTRK</sequence>
<reference evidence="2" key="1">
    <citation type="submission" date="2021-06" db="EMBL/GenBank/DDBJ databases">
        <title>Parelaphostrongylus tenuis whole genome reference sequence.</title>
        <authorList>
            <person name="Garwood T.J."/>
            <person name="Larsen P.A."/>
            <person name="Fountain-Jones N.M."/>
            <person name="Garbe J.R."/>
            <person name="Macchietto M.G."/>
            <person name="Kania S.A."/>
            <person name="Gerhold R.W."/>
            <person name="Richards J.E."/>
            <person name="Wolf T.M."/>
        </authorList>
    </citation>
    <scope>NUCLEOTIDE SEQUENCE</scope>
    <source>
        <strain evidence="2">MNPRO001-30</strain>
        <tissue evidence="2">Meninges</tissue>
    </source>
</reference>
<protein>
    <submittedName>
        <fullName evidence="2">Uncharacterized protein</fullName>
    </submittedName>
</protein>
<name>A0AAD5QVY3_PARTN</name>
<feature type="region of interest" description="Disordered" evidence="1">
    <location>
        <begin position="1"/>
        <end position="23"/>
    </location>
</feature>
<proteinExistence type="predicted"/>
<gene>
    <name evidence="2" type="ORF">KIN20_021085</name>
</gene>
<dbReference type="EMBL" id="JAHQIW010004262">
    <property type="protein sequence ID" value="KAJ1361751.1"/>
    <property type="molecule type" value="Genomic_DNA"/>
</dbReference>